<dbReference type="EMBL" id="BNJQ01000015">
    <property type="protein sequence ID" value="GHP07154.1"/>
    <property type="molecule type" value="Genomic_DNA"/>
</dbReference>
<dbReference type="GO" id="GO:0005506">
    <property type="term" value="F:iron ion binding"/>
    <property type="evidence" value="ECO:0007669"/>
    <property type="project" value="InterPro"/>
</dbReference>
<dbReference type="CDD" id="cd00730">
    <property type="entry name" value="rubredoxin"/>
    <property type="match status" value="1"/>
</dbReference>
<organism evidence="8 9">
    <name type="scientific">Pycnococcus provasolii</name>
    <dbReference type="NCBI Taxonomy" id="41880"/>
    <lineage>
        <taxon>Eukaryota</taxon>
        <taxon>Viridiplantae</taxon>
        <taxon>Chlorophyta</taxon>
        <taxon>Pseudoscourfieldiophyceae</taxon>
        <taxon>Pseudoscourfieldiales</taxon>
        <taxon>Pycnococcaceae</taxon>
        <taxon>Pycnococcus</taxon>
    </lineage>
</organism>
<gene>
    <name evidence="8" type="ORF">PPROV_000589700</name>
</gene>
<feature type="region of interest" description="Disordered" evidence="5">
    <location>
        <begin position="1"/>
        <end position="49"/>
    </location>
</feature>
<keyword evidence="6" id="KW-0472">Membrane</keyword>
<evidence type="ECO:0000256" key="1">
    <source>
        <dbReference type="ARBA" id="ARBA00022448"/>
    </source>
</evidence>
<dbReference type="InterPro" id="IPR024935">
    <property type="entry name" value="Rubredoxin_dom"/>
</dbReference>
<feature type="domain" description="Rubredoxin-like" evidence="7">
    <location>
        <begin position="76"/>
        <end position="127"/>
    </location>
</feature>
<dbReference type="PANTHER" id="PTHR47627">
    <property type="entry name" value="RUBREDOXIN"/>
    <property type="match status" value="1"/>
</dbReference>
<dbReference type="FunFam" id="2.20.28.10:FF:000001">
    <property type="entry name" value="Rubredoxin"/>
    <property type="match status" value="1"/>
</dbReference>
<name>A0A830HJ56_9CHLO</name>
<dbReference type="InterPro" id="IPR024934">
    <property type="entry name" value="Rubredoxin-like_dom"/>
</dbReference>
<feature type="compositionally biased region" description="Low complexity" evidence="5">
    <location>
        <begin position="1"/>
        <end position="12"/>
    </location>
</feature>
<dbReference type="GO" id="GO:0009055">
    <property type="term" value="F:electron transfer activity"/>
    <property type="evidence" value="ECO:0007669"/>
    <property type="project" value="TreeGrafter"/>
</dbReference>
<dbReference type="Proteomes" id="UP000660262">
    <property type="component" value="Unassembled WGS sequence"/>
</dbReference>
<evidence type="ECO:0000256" key="4">
    <source>
        <dbReference type="ARBA" id="ARBA00023004"/>
    </source>
</evidence>
<feature type="transmembrane region" description="Helical" evidence="6">
    <location>
        <begin position="155"/>
        <end position="173"/>
    </location>
</feature>
<sequence length="174" mass="18941">MVLTLRTTTTRVASAAAPRQRHHTTAPRRATTRRQANTEPPSSSVDPATIDADAVYTGEPEVAANERPSEKFMVRDGKFQCTKCNYEYDSSRGDPEYPVSAGTNFANLPDDWTCPTCGSAKAQFSVSREVIAGFEQNQGYGFGTNSMTGGQKSSLIYGALAFFFALFLLGYLLD</sequence>
<keyword evidence="9" id="KW-1185">Reference proteome</keyword>
<evidence type="ECO:0000313" key="8">
    <source>
        <dbReference type="EMBL" id="GHP07154.1"/>
    </source>
</evidence>
<accession>A0A830HJ56</accession>
<keyword evidence="6" id="KW-1133">Transmembrane helix</keyword>
<dbReference type="Gene3D" id="2.20.28.10">
    <property type="match status" value="1"/>
</dbReference>
<evidence type="ECO:0000256" key="3">
    <source>
        <dbReference type="ARBA" id="ARBA00022982"/>
    </source>
</evidence>
<dbReference type="InterPro" id="IPR050526">
    <property type="entry name" value="Rubredoxin_ET"/>
</dbReference>
<dbReference type="PROSITE" id="PS50903">
    <property type="entry name" value="RUBREDOXIN_LIKE"/>
    <property type="match status" value="1"/>
</dbReference>
<comment type="caution">
    <text evidence="8">The sequence shown here is derived from an EMBL/GenBank/DDBJ whole genome shotgun (WGS) entry which is preliminary data.</text>
</comment>
<evidence type="ECO:0000259" key="7">
    <source>
        <dbReference type="PROSITE" id="PS50903"/>
    </source>
</evidence>
<proteinExistence type="predicted"/>
<dbReference type="AlphaFoldDB" id="A0A830HJ56"/>
<dbReference type="SUPFAM" id="SSF57802">
    <property type="entry name" value="Rubredoxin-like"/>
    <property type="match status" value="1"/>
</dbReference>
<dbReference type="InterPro" id="IPR018527">
    <property type="entry name" value="Rubredoxin_Fe_BS"/>
</dbReference>
<feature type="compositionally biased region" description="Basic residues" evidence="5">
    <location>
        <begin position="19"/>
        <end position="32"/>
    </location>
</feature>
<keyword evidence="3" id="KW-0249">Electron transport</keyword>
<dbReference type="PRINTS" id="PR00163">
    <property type="entry name" value="RUBREDOXIN"/>
</dbReference>
<evidence type="ECO:0000313" key="9">
    <source>
        <dbReference type="Proteomes" id="UP000660262"/>
    </source>
</evidence>
<dbReference type="GO" id="GO:0009507">
    <property type="term" value="C:chloroplast"/>
    <property type="evidence" value="ECO:0007669"/>
    <property type="project" value="TreeGrafter"/>
</dbReference>
<evidence type="ECO:0000256" key="2">
    <source>
        <dbReference type="ARBA" id="ARBA00022723"/>
    </source>
</evidence>
<reference evidence="8" key="1">
    <citation type="submission" date="2020-10" db="EMBL/GenBank/DDBJ databases">
        <title>Unveiling of a novel bifunctional photoreceptor, Dualchrome1, isolated from a cosmopolitan green alga.</title>
        <authorList>
            <person name="Suzuki S."/>
            <person name="Kawachi M."/>
        </authorList>
    </citation>
    <scope>NUCLEOTIDE SEQUENCE</scope>
    <source>
        <strain evidence="8">NIES 2893</strain>
    </source>
</reference>
<keyword evidence="4" id="KW-0408">Iron</keyword>
<dbReference type="OrthoDB" id="6379857at2759"/>
<evidence type="ECO:0000256" key="5">
    <source>
        <dbReference type="SAM" id="MobiDB-lite"/>
    </source>
</evidence>
<dbReference type="GO" id="GO:0043448">
    <property type="term" value="P:alkane catabolic process"/>
    <property type="evidence" value="ECO:0007669"/>
    <property type="project" value="TreeGrafter"/>
</dbReference>
<dbReference type="Pfam" id="PF00301">
    <property type="entry name" value="Rubredoxin"/>
    <property type="match status" value="1"/>
</dbReference>
<protein>
    <recommendedName>
        <fullName evidence="7">Rubredoxin-like domain-containing protein</fullName>
    </recommendedName>
</protein>
<dbReference type="PANTHER" id="PTHR47627:SF1">
    <property type="entry name" value="RUBREDOXIN-1-RELATED"/>
    <property type="match status" value="1"/>
</dbReference>
<keyword evidence="6" id="KW-0812">Transmembrane</keyword>
<evidence type="ECO:0000256" key="6">
    <source>
        <dbReference type="SAM" id="Phobius"/>
    </source>
</evidence>
<keyword evidence="2" id="KW-0479">Metal-binding</keyword>
<feature type="compositionally biased region" description="Polar residues" evidence="5">
    <location>
        <begin position="37"/>
        <end position="46"/>
    </location>
</feature>
<dbReference type="PROSITE" id="PS00202">
    <property type="entry name" value="RUBREDOXIN"/>
    <property type="match status" value="1"/>
</dbReference>
<keyword evidence="1" id="KW-0813">Transport</keyword>